<gene>
    <name evidence="1" type="ORF">TNCV_259021</name>
</gene>
<evidence type="ECO:0000313" key="2">
    <source>
        <dbReference type="Proteomes" id="UP000887159"/>
    </source>
</evidence>
<keyword evidence="2" id="KW-1185">Reference proteome</keyword>
<protein>
    <submittedName>
        <fullName evidence="1">Uncharacterized protein</fullName>
    </submittedName>
</protein>
<dbReference type="EMBL" id="BMAU01021215">
    <property type="protein sequence ID" value="GFX99865.1"/>
    <property type="molecule type" value="Genomic_DNA"/>
</dbReference>
<name>A0A8X6RT93_TRICX</name>
<comment type="caution">
    <text evidence="1">The sequence shown here is derived from an EMBL/GenBank/DDBJ whole genome shotgun (WGS) entry which is preliminary data.</text>
</comment>
<evidence type="ECO:0000313" key="1">
    <source>
        <dbReference type="EMBL" id="GFX99865.1"/>
    </source>
</evidence>
<accession>A0A8X6RT93</accession>
<organism evidence="1 2">
    <name type="scientific">Trichonephila clavipes</name>
    <name type="common">Golden silk orbweaver</name>
    <name type="synonym">Nephila clavipes</name>
    <dbReference type="NCBI Taxonomy" id="2585209"/>
    <lineage>
        <taxon>Eukaryota</taxon>
        <taxon>Metazoa</taxon>
        <taxon>Ecdysozoa</taxon>
        <taxon>Arthropoda</taxon>
        <taxon>Chelicerata</taxon>
        <taxon>Arachnida</taxon>
        <taxon>Araneae</taxon>
        <taxon>Araneomorphae</taxon>
        <taxon>Entelegynae</taxon>
        <taxon>Araneoidea</taxon>
        <taxon>Nephilidae</taxon>
        <taxon>Trichonephila</taxon>
    </lineage>
</organism>
<dbReference type="AlphaFoldDB" id="A0A8X6RT93"/>
<dbReference type="Proteomes" id="UP000887159">
    <property type="component" value="Unassembled WGS sequence"/>
</dbReference>
<sequence length="88" mass="10191">MENHLTKLSPYGALYSLSSRLMVLDVDYEKCEPTSPKSLQEETPPPEEQLSKNLVDYLGQRIVIHRVTYDISKPLVLKQHNTFIHQTH</sequence>
<reference evidence="1" key="1">
    <citation type="submission" date="2020-08" db="EMBL/GenBank/DDBJ databases">
        <title>Multicomponent nature underlies the extraordinary mechanical properties of spider dragline silk.</title>
        <authorList>
            <person name="Kono N."/>
            <person name="Nakamura H."/>
            <person name="Mori M."/>
            <person name="Yoshida Y."/>
            <person name="Ohtoshi R."/>
            <person name="Malay A.D."/>
            <person name="Moran D.A.P."/>
            <person name="Tomita M."/>
            <person name="Numata K."/>
            <person name="Arakawa K."/>
        </authorList>
    </citation>
    <scope>NUCLEOTIDE SEQUENCE</scope>
</reference>
<proteinExistence type="predicted"/>